<name>A0A1E3PI23_9ASCO</name>
<comment type="similarity">
    <text evidence="3">Belongs to the CSN4 family.</text>
</comment>
<keyword evidence="6" id="KW-0736">Signalosome</keyword>
<accession>A0A1E3PI23</accession>
<keyword evidence="10" id="KW-1185">Reference proteome</keyword>
<gene>
    <name evidence="9" type="ORF">NADFUDRAFT_83157</name>
</gene>
<comment type="subcellular location">
    <subcellularLocation>
        <location evidence="2">Cytoplasm</location>
    </subcellularLocation>
    <subcellularLocation>
        <location evidence="1">Nucleus</location>
    </subcellularLocation>
</comment>
<dbReference type="Pfam" id="PF01399">
    <property type="entry name" value="PCI"/>
    <property type="match status" value="1"/>
</dbReference>
<evidence type="ECO:0000256" key="5">
    <source>
        <dbReference type="ARBA" id="ARBA00022490"/>
    </source>
</evidence>
<dbReference type="Proteomes" id="UP000095009">
    <property type="component" value="Unassembled WGS sequence"/>
</dbReference>
<keyword evidence="7" id="KW-0539">Nucleus</keyword>
<dbReference type="GO" id="GO:0008180">
    <property type="term" value="C:COP9 signalosome"/>
    <property type="evidence" value="ECO:0007669"/>
    <property type="project" value="UniProtKB-KW"/>
</dbReference>
<dbReference type="Gene3D" id="1.10.10.10">
    <property type="entry name" value="Winged helix-like DNA-binding domain superfamily/Winged helix DNA-binding domain"/>
    <property type="match status" value="1"/>
</dbReference>
<evidence type="ECO:0000256" key="2">
    <source>
        <dbReference type="ARBA" id="ARBA00004496"/>
    </source>
</evidence>
<evidence type="ECO:0000256" key="7">
    <source>
        <dbReference type="ARBA" id="ARBA00023242"/>
    </source>
</evidence>
<dbReference type="InterPro" id="IPR040134">
    <property type="entry name" value="PSMD12/CSN4"/>
</dbReference>
<dbReference type="SUPFAM" id="SSF46785">
    <property type="entry name" value="Winged helix' DNA-binding domain"/>
    <property type="match status" value="1"/>
</dbReference>
<dbReference type="OrthoDB" id="295656at2759"/>
<dbReference type="InterPro" id="IPR000717">
    <property type="entry name" value="PCI_dom"/>
</dbReference>
<dbReference type="EMBL" id="KV454410">
    <property type="protein sequence ID" value="ODQ65061.1"/>
    <property type="molecule type" value="Genomic_DNA"/>
</dbReference>
<evidence type="ECO:0000259" key="8">
    <source>
        <dbReference type="PROSITE" id="PS50250"/>
    </source>
</evidence>
<dbReference type="PANTHER" id="PTHR10855:SF2">
    <property type="entry name" value="COP9 SIGNALOSOME COMPLEX SUBUNIT 4"/>
    <property type="match status" value="1"/>
</dbReference>
<dbReference type="InterPro" id="IPR054559">
    <property type="entry name" value="PSMD12-CSN4-like_N"/>
</dbReference>
<keyword evidence="5" id="KW-0963">Cytoplasm</keyword>
<dbReference type="SMART" id="SM00088">
    <property type="entry name" value="PINT"/>
    <property type="match status" value="1"/>
</dbReference>
<sequence length="396" mass="44546">MVTPIIDKFNQVQKSSDGKLGIYLDILHSINTRSSASLQDLTQFLDQLLTIQSGFVIIRPVLNEFIKVVDGILDMNIKKLVFEYSVAQVHSLALSFEQQEGLIREKLANIYESQKEWLQAAKILQGATMESGQRVIPDDYKFKTYIRITKNLLEDGDTVSAETYLNRSSLLLPRINDKELKLQYKILSAKILDYKRKFLEAAQRYHELSHGSSVDANDKIQCLQAAIICAILAPAGPARSRFLSTIYKDDRSPSLSHSFELLEQIHHNRIIPAEDIKKFESYLQPHHIAKLSKGITVVSKAFIEHNLLAVSSIYANIGLDRLGNLLGLDPEDAESFAGTMISQNRLSGAIDQIDRVIIFEQGTCLDTLENWDNNVSNICVQLDDIATIITTSKLII</sequence>
<dbReference type="PROSITE" id="PS50250">
    <property type="entry name" value="PCI"/>
    <property type="match status" value="1"/>
</dbReference>
<dbReference type="InterPro" id="IPR036388">
    <property type="entry name" value="WH-like_DNA-bd_sf"/>
</dbReference>
<feature type="domain" description="PCI" evidence="8">
    <location>
        <begin position="193"/>
        <end position="364"/>
    </location>
</feature>
<protein>
    <recommendedName>
        <fullName evidence="4">COP9 signalosome complex subunit 4</fullName>
    </recommendedName>
</protein>
<dbReference type="STRING" id="857566.A0A1E3PI23"/>
<evidence type="ECO:0000256" key="4">
    <source>
        <dbReference type="ARBA" id="ARBA00014881"/>
    </source>
</evidence>
<dbReference type="GO" id="GO:0008541">
    <property type="term" value="C:proteasome regulatory particle, lid subcomplex"/>
    <property type="evidence" value="ECO:0007669"/>
    <property type="project" value="UniProtKB-ARBA"/>
</dbReference>
<evidence type="ECO:0000313" key="9">
    <source>
        <dbReference type="EMBL" id="ODQ65061.1"/>
    </source>
</evidence>
<reference evidence="9 10" key="1">
    <citation type="journal article" date="2016" name="Proc. Natl. Acad. Sci. U.S.A.">
        <title>Comparative genomics of biotechnologically important yeasts.</title>
        <authorList>
            <person name="Riley R."/>
            <person name="Haridas S."/>
            <person name="Wolfe K.H."/>
            <person name="Lopes M.R."/>
            <person name="Hittinger C.T."/>
            <person name="Goeker M."/>
            <person name="Salamov A.A."/>
            <person name="Wisecaver J.H."/>
            <person name="Long T.M."/>
            <person name="Calvey C.H."/>
            <person name="Aerts A.L."/>
            <person name="Barry K.W."/>
            <person name="Choi C."/>
            <person name="Clum A."/>
            <person name="Coughlan A.Y."/>
            <person name="Deshpande S."/>
            <person name="Douglass A.P."/>
            <person name="Hanson S.J."/>
            <person name="Klenk H.-P."/>
            <person name="LaButti K.M."/>
            <person name="Lapidus A."/>
            <person name="Lindquist E.A."/>
            <person name="Lipzen A.M."/>
            <person name="Meier-Kolthoff J.P."/>
            <person name="Ohm R.A."/>
            <person name="Otillar R.P."/>
            <person name="Pangilinan J.L."/>
            <person name="Peng Y."/>
            <person name="Rokas A."/>
            <person name="Rosa C.A."/>
            <person name="Scheuner C."/>
            <person name="Sibirny A.A."/>
            <person name="Slot J.C."/>
            <person name="Stielow J.B."/>
            <person name="Sun H."/>
            <person name="Kurtzman C.P."/>
            <person name="Blackwell M."/>
            <person name="Grigoriev I.V."/>
            <person name="Jeffries T.W."/>
        </authorList>
    </citation>
    <scope>NUCLEOTIDE SEQUENCE [LARGE SCALE GENOMIC DNA]</scope>
    <source>
        <strain evidence="9 10">DSM 6958</strain>
    </source>
</reference>
<dbReference type="Pfam" id="PF22241">
    <property type="entry name" value="PSMD12-CSN4_N"/>
    <property type="match status" value="1"/>
</dbReference>
<evidence type="ECO:0000313" key="10">
    <source>
        <dbReference type="Proteomes" id="UP000095009"/>
    </source>
</evidence>
<dbReference type="GO" id="GO:0005829">
    <property type="term" value="C:cytosol"/>
    <property type="evidence" value="ECO:0007669"/>
    <property type="project" value="TreeGrafter"/>
</dbReference>
<dbReference type="AlphaFoldDB" id="A0A1E3PI23"/>
<proteinExistence type="inferred from homology"/>
<dbReference type="PANTHER" id="PTHR10855">
    <property type="entry name" value="26S PROTEASOME NON-ATPASE REGULATORY SUBUNIT 12/COP9 SIGNALOSOME COMPLEX SUBUNIT 4"/>
    <property type="match status" value="1"/>
</dbReference>
<evidence type="ECO:0000256" key="6">
    <source>
        <dbReference type="ARBA" id="ARBA00022790"/>
    </source>
</evidence>
<evidence type="ECO:0000256" key="3">
    <source>
        <dbReference type="ARBA" id="ARBA00010417"/>
    </source>
</evidence>
<organism evidence="9 10">
    <name type="scientific">Nadsonia fulvescens var. elongata DSM 6958</name>
    <dbReference type="NCBI Taxonomy" id="857566"/>
    <lineage>
        <taxon>Eukaryota</taxon>
        <taxon>Fungi</taxon>
        <taxon>Dikarya</taxon>
        <taxon>Ascomycota</taxon>
        <taxon>Saccharomycotina</taxon>
        <taxon>Dipodascomycetes</taxon>
        <taxon>Dipodascales</taxon>
        <taxon>Dipodascales incertae sedis</taxon>
        <taxon>Nadsonia</taxon>
    </lineage>
</organism>
<dbReference type="InterPro" id="IPR036390">
    <property type="entry name" value="WH_DNA-bd_sf"/>
</dbReference>
<evidence type="ECO:0000256" key="1">
    <source>
        <dbReference type="ARBA" id="ARBA00004123"/>
    </source>
</evidence>